<evidence type="ECO:0000313" key="15">
    <source>
        <dbReference type="Proteomes" id="UP000037193"/>
    </source>
</evidence>
<dbReference type="RefSeq" id="WP_015439226.1">
    <property type="nucleotide sequence ID" value="NZ_AVQD01000008.1"/>
</dbReference>
<dbReference type="Proteomes" id="UP000037193">
    <property type="component" value="Unassembled WGS sequence"/>
</dbReference>
<feature type="binding site" evidence="12">
    <location>
        <position position="169"/>
    </location>
    <ligand>
        <name>Mg(2+)</name>
        <dbReference type="ChEBI" id="CHEBI:18420"/>
    </ligand>
</feature>
<evidence type="ECO:0000256" key="13">
    <source>
        <dbReference type="PIRSR" id="PIRSR610972-4"/>
    </source>
</evidence>
<dbReference type="EMBL" id="AVQD01000008">
    <property type="protein sequence ID" value="KOA40967.1"/>
    <property type="molecule type" value="Genomic_DNA"/>
</dbReference>
<protein>
    <recommendedName>
        <fullName evidence="9">Beta-phosphoglucomutase</fullName>
        <ecNumber evidence="8">5.4.2.6</ecNumber>
    </recommendedName>
</protein>
<feature type="active site" description="Nucleophile" evidence="10">
    <location>
        <position position="9"/>
    </location>
</feature>
<feature type="binding site" evidence="12">
    <location>
        <position position="9"/>
    </location>
    <ligand>
        <name>Mg(2+)</name>
        <dbReference type="ChEBI" id="CHEBI:18420"/>
    </ligand>
</feature>
<evidence type="ECO:0000256" key="4">
    <source>
        <dbReference type="ARBA" id="ARBA00022842"/>
    </source>
</evidence>
<feature type="binding site" evidence="11">
    <location>
        <position position="25"/>
    </location>
    <ligand>
        <name>substrate</name>
    </ligand>
</feature>
<dbReference type="NCBIfam" id="TIGR01990">
    <property type="entry name" value="bPGM"/>
    <property type="match status" value="1"/>
</dbReference>
<dbReference type="InterPro" id="IPR023198">
    <property type="entry name" value="PGP-like_dom2"/>
</dbReference>
<evidence type="ECO:0000256" key="11">
    <source>
        <dbReference type="PIRSR" id="PIRSR610972-2"/>
    </source>
</evidence>
<feature type="binding site" evidence="11">
    <location>
        <begin position="114"/>
        <end position="118"/>
    </location>
    <ligand>
        <name>substrate</name>
    </ligand>
</feature>
<evidence type="ECO:0000256" key="9">
    <source>
        <dbReference type="ARBA" id="ARBA00044991"/>
    </source>
</evidence>
<keyword evidence="2" id="KW-0597">Phosphoprotein</keyword>
<feature type="site" description="Important for catalytic activity and assists the phosphoryl transfer reaction to Asp8 by balancing charge and orienting the reacting groups" evidence="13">
    <location>
        <position position="114"/>
    </location>
</feature>
<dbReference type="GO" id="GO:0000287">
    <property type="term" value="F:magnesium ion binding"/>
    <property type="evidence" value="ECO:0007669"/>
    <property type="project" value="InterPro"/>
</dbReference>
<evidence type="ECO:0000256" key="1">
    <source>
        <dbReference type="ARBA" id="ARBA00006171"/>
    </source>
</evidence>
<evidence type="ECO:0000256" key="2">
    <source>
        <dbReference type="ARBA" id="ARBA00022553"/>
    </source>
</evidence>
<dbReference type="NCBIfam" id="TIGR01509">
    <property type="entry name" value="HAD-SF-IA-v3"/>
    <property type="match status" value="1"/>
</dbReference>
<keyword evidence="5 14" id="KW-0413">Isomerase</keyword>
<accession>A0A0L7B0D7</accession>
<dbReference type="InterPro" id="IPR006439">
    <property type="entry name" value="HAD-SF_hydro_IA"/>
</dbReference>
<dbReference type="SFLD" id="SFLDS00003">
    <property type="entry name" value="Haloacid_Dehalogenase"/>
    <property type="match status" value="1"/>
</dbReference>
<sequence>MRYQAIIFDLDGVICRTDQYHYLAWKQVADELGIPFDEQVNERLRGVSRMASFDIILERSNVTMSDEEKIHWTDKKNKIYKSMLTQMGPDDMLEGVADTLHKLRAMELDLAIGSSSRNTKFILGQLGLSDFFDAISDGTNITHSKPDPEVFVKATEFLNRAPAECLVVEDAEAGLQAATAGGMDSAAFGEIAIRSGLGTWNLERFSDLIGIVA</sequence>
<keyword evidence="6" id="KW-0119">Carbohydrate metabolism</keyword>
<dbReference type="PATRIC" id="fig|1365965.3.peg.982"/>
<feature type="binding site" evidence="12">
    <location>
        <position position="170"/>
    </location>
    <ligand>
        <name>Mg(2+)</name>
        <dbReference type="ChEBI" id="CHEBI:18420"/>
    </ligand>
</feature>
<dbReference type="PANTHER" id="PTHR46193:SF18">
    <property type="entry name" value="HEXITOL PHOSPHATASE B"/>
    <property type="match status" value="1"/>
</dbReference>
<evidence type="ECO:0000256" key="5">
    <source>
        <dbReference type="ARBA" id="ARBA00023235"/>
    </source>
</evidence>
<comment type="cofactor">
    <cofactor evidence="12">
        <name>Mg(2+)</name>
        <dbReference type="ChEBI" id="CHEBI:18420"/>
    </cofactor>
    <text evidence="12">Binds 2 magnesium ions per subunit.</text>
</comment>
<evidence type="ECO:0000313" key="14">
    <source>
        <dbReference type="EMBL" id="KOA40967.1"/>
    </source>
</evidence>
<dbReference type="InterPro" id="IPR010976">
    <property type="entry name" value="B-phosphoglucomutase_hydrolase"/>
</dbReference>
<dbReference type="Gene3D" id="3.40.50.1000">
    <property type="entry name" value="HAD superfamily/HAD-like"/>
    <property type="match status" value="1"/>
</dbReference>
<evidence type="ECO:0000256" key="7">
    <source>
        <dbReference type="ARBA" id="ARBA00044926"/>
    </source>
</evidence>
<dbReference type="GO" id="GO:0005975">
    <property type="term" value="P:carbohydrate metabolic process"/>
    <property type="evidence" value="ECO:0007669"/>
    <property type="project" value="InterPro"/>
</dbReference>
<dbReference type="SFLD" id="SFLDG01129">
    <property type="entry name" value="C1.5:_HAD__Beta-PGM__Phosphata"/>
    <property type="match status" value="1"/>
</dbReference>
<keyword evidence="4 12" id="KW-0460">Magnesium</keyword>
<feature type="binding site" evidence="12">
    <location>
        <position position="11"/>
    </location>
    <ligand>
        <name>Mg(2+)</name>
        <dbReference type="ChEBI" id="CHEBI:18420"/>
    </ligand>
</feature>
<name>A0A0L7B0D7_BIFBR</name>
<dbReference type="InterPro" id="IPR036412">
    <property type="entry name" value="HAD-like_sf"/>
</dbReference>
<evidence type="ECO:0000256" key="3">
    <source>
        <dbReference type="ARBA" id="ARBA00022723"/>
    </source>
</evidence>
<comment type="catalytic activity">
    <reaction evidence="7">
        <text>beta-D-glucose 1-phosphate = beta-D-glucose 6-phosphate</text>
        <dbReference type="Rhea" id="RHEA:20113"/>
        <dbReference type="ChEBI" id="CHEBI:57684"/>
        <dbReference type="ChEBI" id="CHEBI:58247"/>
        <dbReference type="EC" id="5.4.2.6"/>
    </reaction>
</comment>
<dbReference type="InterPro" id="IPR023214">
    <property type="entry name" value="HAD_sf"/>
</dbReference>
<feature type="site" description="Important for catalytic activity and assists the phosphoryl transfer reaction to Asp8 by balancing charge and orienting the reacting groups" evidence="13">
    <location>
        <position position="145"/>
    </location>
</feature>
<feature type="active site" description="Proton donor/acceptor" evidence="10">
    <location>
        <position position="11"/>
    </location>
</feature>
<feature type="binding site" evidence="11">
    <location>
        <position position="145"/>
    </location>
    <ligand>
        <name>substrate</name>
    </ligand>
</feature>
<reference evidence="14 15" key="1">
    <citation type="journal article" date="2015" name="Int J Genomics">
        <title>Comparative Genomics Revealed Genetic Diversity and Species/Strain-Level Differences in Carbohydrate Metabolism of Three Probiotic Bifidobacterial Species.</title>
        <authorList>
            <person name="Odamaki T."/>
            <person name="Horigome A."/>
            <person name="Sugahara H."/>
            <person name="Hashikura N."/>
            <person name="Minami J."/>
            <person name="Xiao J.Z."/>
            <person name="Abe F."/>
        </authorList>
    </citation>
    <scope>NUCLEOTIDE SEQUENCE [LARGE SCALE GENOMIC DNA]</scope>
    <source>
        <strain evidence="14 15">MCC 1128</strain>
    </source>
</reference>
<keyword evidence="3 12" id="KW-0479">Metal-binding</keyword>
<evidence type="ECO:0000256" key="8">
    <source>
        <dbReference type="ARBA" id="ARBA00044968"/>
    </source>
</evidence>
<dbReference type="SUPFAM" id="SSF56784">
    <property type="entry name" value="HAD-like"/>
    <property type="match status" value="1"/>
</dbReference>
<dbReference type="InterPro" id="IPR041492">
    <property type="entry name" value="HAD_2"/>
</dbReference>
<dbReference type="EC" id="5.4.2.6" evidence="8"/>
<evidence type="ECO:0000256" key="6">
    <source>
        <dbReference type="ARBA" id="ARBA00023277"/>
    </source>
</evidence>
<dbReference type="Pfam" id="PF13419">
    <property type="entry name" value="HAD_2"/>
    <property type="match status" value="1"/>
</dbReference>
<organism evidence="14 15">
    <name type="scientific">Bifidobacterium breve MCC 1128</name>
    <dbReference type="NCBI Taxonomy" id="1365965"/>
    <lineage>
        <taxon>Bacteria</taxon>
        <taxon>Bacillati</taxon>
        <taxon>Actinomycetota</taxon>
        <taxon>Actinomycetes</taxon>
        <taxon>Bifidobacteriales</taxon>
        <taxon>Bifidobacteriaceae</taxon>
        <taxon>Bifidobacterium</taxon>
    </lineage>
</organism>
<comment type="caution">
    <text evidence="14">The sequence shown here is derived from an EMBL/GenBank/DDBJ whole genome shotgun (WGS) entry which is preliminary data.</text>
</comment>
<dbReference type="AlphaFoldDB" id="A0A0L7B0D7"/>
<dbReference type="InterPro" id="IPR051600">
    <property type="entry name" value="Beta-PGM-like"/>
</dbReference>
<dbReference type="InterPro" id="IPR010972">
    <property type="entry name" value="Beta-PGM"/>
</dbReference>
<dbReference type="PANTHER" id="PTHR46193">
    <property type="entry name" value="6-PHOSPHOGLUCONATE PHOSPHATASE"/>
    <property type="match status" value="1"/>
</dbReference>
<evidence type="ECO:0000256" key="10">
    <source>
        <dbReference type="PIRSR" id="PIRSR610972-1"/>
    </source>
</evidence>
<proteinExistence type="inferred from homology"/>
<dbReference type="NCBIfam" id="TIGR02009">
    <property type="entry name" value="PGMB-YQAB-SF"/>
    <property type="match status" value="1"/>
</dbReference>
<feature type="binding site" evidence="11">
    <location>
        <begin position="44"/>
        <end position="49"/>
    </location>
    <ligand>
        <name>substrate</name>
    </ligand>
</feature>
<comment type="similarity">
    <text evidence="1">Belongs to the HAD-like hydrolase superfamily. CbbY/CbbZ/Gph/YieH family.</text>
</comment>
<gene>
    <name evidence="14" type="ORF">BBM1128_04875</name>
</gene>
<dbReference type="GO" id="GO:0008801">
    <property type="term" value="F:beta-phosphoglucomutase activity"/>
    <property type="evidence" value="ECO:0007669"/>
    <property type="project" value="UniProtKB-EC"/>
</dbReference>
<feature type="binding site" evidence="11">
    <location>
        <position position="52"/>
    </location>
    <ligand>
        <name>substrate</name>
    </ligand>
</feature>
<feature type="binding site" evidence="11">
    <location>
        <begin position="9"/>
        <end position="11"/>
    </location>
    <ligand>
        <name>substrate</name>
    </ligand>
</feature>
<dbReference type="Gene3D" id="1.10.150.240">
    <property type="entry name" value="Putative phosphatase, domain 2"/>
    <property type="match status" value="1"/>
</dbReference>
<evidence type="ECO:0000256" key="12">
    <source>
        <dbReference type="PIRSR" id="PIRSR610972-3"/>
    </source>
</evidence>
<feature type="binding site" evidence="11">
    <location>
        <position position="76"/>
    </location>
    <ligand>
        <name>substrate</name>
    </ligand>
</feature>